<protein>
    <recommendedName>
        <fullName evidence="4">MerC mercury resistance protein</fullName>
    </recommendedName>
</protein>
<dbReference type="HOGENOM" id="CLU_135628_0_1_6"/>
<sequence length="130" mass="14860">MIKIENVTDKMAITLSIACAIHCLALPLLLLLLPSFMVLQLNNEAFHTWMVIIVLPTSVYALFMGCKQHKRYRLLFIGFLGLILLVLAVWIGNEFWEKALTLVGSTVIAGGHYWNYRLCQQHTLCHRCED</sequence>
<dbReference type="KEGG" id="cps:CPS_1818"/>
<dbReference type="InterPro" id="IPR004891">
    <property type="entry name" value="Mercury-R_MerC"/>
</dbReference>
<gene>
    <name evidence="2" type="ordered locus">CPS_1818</name>
</gene>
<dbReference type="AlphaFoldDB" id="Q484G7"/>
<evidence type="ECO:0000313" key="2">
    <source>
        <dbReference type="EMBL" id="AAZ27792.1"/>
    </source>
</evidence>
<feature type="transmembrane region" description="Helical" evidence="1">
    <location>
        <begin position="75"/>
        <end position="92"/>
    </location>
</feature>
<keyword evidence="1" id="KW-1133">Transmembrane helix</keyword>
<feature type="transmembrane region" description="Helical" evidence="1">
    <location>
        <begin position="12"/>
        <end position="33"/>
    </location>
</feature>
<dbReference type="Proteomes" id="UP000000547">
    <property type="component" value="Chromosome"/>
</dbReference>
<name>Q484G7_COLP3</name>
<evidence type="ECO:0000313" key="3">
    <source>
        <dbReference type="Proteomes" id="UP000000547"/>
    </source>
</evidence>
<proteinExistence type="predicted"/>
<dbReference type="GO" id="GO:0015097">
    <property type="term" value="F:mercury ion transmembrane transporter activity"/>
    <property type="evidence" value="ECO:0007669"/>
    <property type="project" value="InterPro"/>
</dbReference>
<evidence type="ECO:0008006" key="4">
    <source>
        <dbReference type="Google" id="ProtNLM"/>
    </source>
</evidence>
<dbReference type="STRING" id="167879.CPS_1818"/>
<dbReference type="GO" id="GO:0016020">
    <property type="term" value="C:membrane"/>
    <property type="evidence" value="ECO:0007669"/>
    <property type="project" value="InterPro"/>
</dbReference>
<dbReference type="RefSeq" id="WP_011042642.1">
    <property type="nucleotide sequence ID" value="NC_003910.7"/>
</dbReference>
<keyword evidence="1" id="KW-0472">Membrane</keyword>
<evidence type="ECO:0000256" key="1">
    <source>
        <dbReference type="SAM" id="Phobius"/>
    </source>
</evidence>
<dbReference type="EMBL" id="CP000083">
    <property type="protein sequence ID" value="AAZ27792.1"/>
    <property type="molecule type" value="Genomic_DNA"/>
</dbReference>
<feature type="transmembrane region" description="Helical" evidence="1">
    <location>
        <begin position="45"/>
        <end position="63"/>
    </location>
</feature>
<keyword evidence="1" id="KW-0812">Transmembrane</keyword>
<accession>Q484G7</accession>
<organism evidence="2 3">
    <name type="scientific">Colwellia psychrerythraea (strain 34H / ATCC BAA-681)</name>
    <name type="common">Vibrio psychroerythus</name>
    <dbReference type="NCBI Taxonomy" id="167879"/>
    <lineage>
        <taxon>Bacteria</taxon>
        <taxon>Pseudomonadati</taxon>
        <taxon>Pseudomonadota</taxon>
        <taxon>Gammaproteobacteria</taxon>
        <taxon>Alteromonadales</taxon>
        <taxon>Colwelliaceae</taxon>
        <taxon>Colwellia</taxon>
    </lineage>
</organism>
<reference evidence="2" key="1">
    <citation type="journal article" date="2005" name="Proc. Natl. Acad. Sci. U.S.A.">
        <title>The psychrophilic lifestyle as revealed by the genome sequence of Colwellia psychrerythraea 34H through genomic and proteomic analyses.</title>
        <authorList>
            <person name="Methe B.A."/>
            <person name="Nelson K.E."/>
            <person name="Deming J.W."/>
            <person name="Momen B."/>
            <person name="Melamud E."/>
            <person name="Zhang X."/>
            <person name="Moult J."/>
            <person name="Madupu R."/>
            <person name="Nelson W.C."/>
            <person name="Dodson R.J."/>
            <person name="Brinkac L.M."/>
            <person name="Daugherty S.C."/>
            <person name="Durkin A.S."/>
            <person name="DeBoy R.T."/>
            <person name="Kolonay J.F."/>
            <person name="Sullivan S.A."/>
            <person name="Zhou L."/>
            <person name="Davidsen T.M."/>
            <person name="Wu M."/>
            <person name="Huston A.L."/>
            <person name="Lewis M."/>
            <person name="Weaver B."/>
            <person name="Weidman J.F."/>
            <person name="Khouri H."/>
            <person name="Utterback T.R."/>
            <person name="Feldblyum T.V."/>
            <person name="Fraser C.M."/>
        </authorList>
    </citation>
    <scope>NUCLEOTIDE SEQUENCE [LARGE SCALE GENOMIC DNA]</scope>
    <source>
        <strain evidence="2">34H</strain>
    </source>
</reference>
<dbReference type="Pfam" id="PF03203">
    <property type="entry name" value="MerC"/>
    <property type="match status" value="1"/>
</dbReference>